<dbReference type="CDD" id="cd09110">
    <property type="entry name" value="PLDc_CLS_1"/>
    <property type="match status" value="1"/>
</dbReference>
<evidence type="ECO:0000256" key="10">
    <source>
        <dbReference type="ARBA" id="ARBA00022989"/>
    </source>
</evidence>
<keyword evidence="14" id="KW-1208">Phospholipid metabolism</keyword>
<evidence type="ECO:0000256" key="15">
    <source>
        <dbReference type="NCBIfam" id="TIGR04265"/>
    </source>
</evidence>
<dbReference type="NCBIfam" id="TIGR04265">
    <property type="entry name" value="bac_cardiolipin"/>
    <property type="match status" value="1"/>
</dbReference>
<comment type="function">
    <text evidence="1">Could be a virulence factor.</text>
</comment>
<keyword evidence="19" id="KW-1185">Reference proteome</keyword>
<keyword evidence="4" id="KW-1003">Cell membrane</keyword>
<evidence type="ECO:0000256" key="12">
    <source>
        <dbReference type="ARBA" id="ARBA00023136"/>
    </source>
</evidence>
<evidence type="ECO:0000256" key="1">
    <source>
        <dbReference type="ARBA" id="ARBA00003145"/>
    </source>
</evidence>
<feature type="domain" description="PLD phosphodiesterase" evidence="17">
    <location>
        <begin position="216"/>
        <end position="243"/>
    </location>
</feature>
<dbReference type="InterPro" id="IPR025202">
    <property type="entry name" value="PLD-like_dom"/>
</dbReference>
<evidence type="ECO:0000259" key="17">
    <source>
        <dbReference type="PROSITE" id="PS50035"/>
    </source>
</evidence>
<dbReference type="PANTHER" id="PTHR21248">
    <property type="entry name" value="CARDIOLIPIN SYNTHASE"/>
    <property type="match status" value="1"/>
</dbReference>
<protein>
    <recommendedName>
        <fullName evidence="15">Cardiolipin synthase</fullName>
        <ecNumber evidence="15">2.7.8.-</ecNumber>
    </recommendedName>
</protein>
<keyword evidence="7" id="KW-0808">Transferase</keyword>
<dbReference type="SUPFAM" id="SSF56024">
    <property type="entry name" value="Phospholipase D/nuclease"/>
    <property type="match status" value="2"/>
</dbReference>
<dbReference type="PANTHER" id="PTHR21248:SF22">
    <property type="entry name" value="PHOSPHOLIPASE D"/>
    <property type="match status" value="1"/>
</dbReference>
<keyword evidence="6" id="KW-0964">Secreted</keyword>
<evidence type="ECO:0000256" key="9">
    <source>
        <dbReference type="ARBA" id="ARBA00022737"/>
    </source>
</evidence>
<evidence type="ECO:0000256" key="16">
    <source>
        <dbReference type="SAM" id="Phobius"/>
    </source>
</evidence>
<dbReference type="RefSeq" id="WP_343897011.1">
    <property type="nucleotide sequence ID" value="NZ_BAAAFZ010000061.1"/>
</dbReference>
<evidence type="ECO:0000256" key="6">
    <source>
        <dbReference type="ARBA" id="ARBA00022525"/>
    </source>
</evidence>
<keyword evidence="13" id="KW-0594">Phospholipid biosynthesis</keyword>
<evidence type="ECO:0000256" key="4">
    <source>
        <dbReference type="ARBA" id="ARBA00022475"/>
    </source>
</evidence>
<evidence type="ECO:0000256" key="14">
    <source>
        <dbReference type="ARBA" id="ARBA00023264"/>
    </source>
</evidence>
<evidence type="ECO:0000313" key="19">
    <source>
        <dbReference type="Proteomes" id="UP001501588"/>
    </source>
</evidence>
<keyword evidence="11" id="KW-0443">Lipid metabolism</keyword>
<gene>
    <name evidence="18" type="primary">cls</name>
    <name evidence="18" type="ORF">GCM10009416_38410</name>
</gene>
<sequence length="483" mass="52977">MIDAGTIASAALALYAVAAVVFLISENRRPQATLAWMLAFFVAPGIGALVYVLFGRGRKAFSKRSRLLLQDVEANARPLLSPILSRQDAEIARLEGGGAGHERLMMLVRRNSHSALTTRNRVEVQEDAATFYPSLARDMEAARHSIHLQYFIWGADDFTEGLKEILAAKARAGVEVRLLYDPLGSRAHLSRGYIEGMERAGVRVAPTSPLWRLHTISYRNHRKITVIDGVIGYTGGMNIGKEHLDGGKGFDSWRDTQVRIVGEGAAMLQAVFMVDWYNAVREDLFSGAYFPRSATETAEGGVPVQILVSGPDSRWAAIRQLYFAMVATARRRVYLRSPYFVLDASLAEALKAAALAGVDVKVMLTARASGDPVPGWAGNTYAAEVVDAGVRVFLYRKGYLHAKTISVDSEICSIGSANIDIRSFSINYEINAVLYSGAHAAELEKAFERDLAHCTEFDAAEYRSRNAAVRFRDSAARLLSPLL</sequence>
<keyword evidence="8 16" id="KW-0812">Transmembrane</keyword>
<evidence type="ECO:0000256" key="8">
    <source>
        <dbReference type="ARBA" id="ARBA00022692"/>
    </source>
</evidence>
<dbReference type="CDD" id="cd09112">
    <property type="entry name" value="PLDc_CLS_2"/>
    <property type="match status" value="1"/>
</dbReference>
<dbReference type="Pfam" id="PF13091">
    <property type="entry name" value="PLDc_2"/>
    <property type="match status" value="2"/>
</dbReference>
<feature type="transmembrane region" description="Helical" evidence="16">
    <location>
        <begin position="34"/>
        <end position="54"/>
    </location>
</feature>
<keyword evidence="5" id="KW-0444">Lipid biosynthesis</keyword>
<dbReference type="InterPro" id="IPR027379">
    <property type="entry name" value="CLS_N"/>
</dbReference>
<comment type="subcellular location">
    <subcellularLocation>
        <location evidence="3">Cell membrane</location>
        <topology evidence="3">Multi-pass membrane protein</topology>
    </subcellularLocation>
    <subcellularLocation>
        <location evidence="2">Secreted</location>
    </subcellularLocation>
</comment>
<evidence type="ECO:0000256" key="7">
    <source>
        <dbReference type="ARBA" id="ARBA00022679"/>
    </source>
</evidence>
<dbReference type="EMBL" id="BAAAFZ010000061">
    <property type="protein sequence ID" value="GAA0596370.1"/>
    <property type="molecule type" value="Genomic_DNA"/>
</dbReference>
<name>A0ABP3QVU7_9PROT</name>
<accession>A0ABP3QVU7</accession>
<dbReference type="Proteomes" id="UP001501588">
    <property type="component" value="Unassembled WGS sequence"/>
</dbReference>
<dbReference type="PROSITE" id="PS50035">
    <property type="entry name" value="PLD"/>
    <property type="match status" value="2"/>
</dbReference>
<dbReference type="SMART" id="SM00155">
    <property type="entry name" value="PLDc"/>
    <property type="match status" value="2"/>
</dbReference>
<keyword evidence="10 16" id="KW-1133">Transmembrane helix</keyword>
<evidence type="ECO:0000256" key="2">
    <source>
        <dbReference type="ARBA" id="ARBA00004613"/>
    </source>
</evidence>
<feature type="domain" description="PLD phosphodiesterase" evidence="17">
    <location>
        <begin position="396"/>
        <end position="423"/>
    </location>
</feature>
<evidence type="ECO:0000256" key="13">
    <source>
        <dbReference type="ARBA" id="ARBA00023209"/>
    </source>
</evidence>
<dbReference type="InterPro" id="IPR001736">
    <property type="entry name" value="PLipase_D/transphosphatidylase"/>
</dbReference>
<evidence type="ECO:0000256" key="3">
    <source>
        <dbReference type="ARBA" id="ARBA00004651"/>
    </source>
</evidence>
<evidence type="ECO:0000256" key="5">
    <source>
        <dbReference type="ARBA" id="ARBA00022516"/>
    </source>
</evidence>
<comment type="caution">
    <text evidence="18">The sequence shown here is derived from an EMBL/GenBank/DDBJ whole genome shotgun (WGS) entry which is preliminary data.</text>
</comment>
<dbReference type="Pfam" id="PF13396">
    <property type="entry name" value="PLDc_N"/>
    <property type="match status" value="1"/>
</dbReference>
<dbReference type="InterPro" id="IPR022924">
    <property type="entry name" value="Cardiolipin_synthase"/>
</dbReference>
<evidence type="ECO:0000256" key="11">
    <source>
        <dbReference type="ARBA" id="ARBA00023098"/>
    </source>
</evidence>
<dbReference type="Gene3D" id="3.30.870.10">
    <property type="entry name" value="Endonuclease Chain A"/>
    <property type="match status" value="2"/>
</dbReference>
<keyword evidence="9" id="KW-0677">Repeat</keyword>
<dbReference type="EC" id="2.7.8.-" evidence="15"/>
<organism evidence="18 19">
    <name type="scientific">Craurococcus roseus</name>
    <dbReference type="NCBI Taxonomy" id="77585"/>
    <lineage>
        <taxon>Bacteria</taxon>
        <taxon>Pseudomonadati</taxon>
        <taxon>Pseudomonadota</taxon>
        <taxon>Alphaproteobacteria</taxon>
        <taxon>Acetobacterales</taxon>
        <taxon>Acetobacteraceae</taxon>
        <taxon>Craurococcus</taxon>
    </lineage>
</organism>
<proteinExistence type="predicted"/>
<reference evidence="19" key="1">
    <citation type="journal article" date="2019" name="Int. J. Syst. Evol. Microbiol.">
        <title>The Global Catalogue of Microorganisms (GCM) 10K type strain sequencing project: providing services to taxonomists for standard genome sequencing and annotation.</title>
        <authorList>
            <consortium name="The Broad Institute Genomics Platform"/>
            <consortium name="The Broad Institute Genome Sequencing Center for Infectious Disease"/>
            <person name="Wu L."/>
            <person name="Ma J."/>
        </authorList>
    </citation>
    <scope>NUCLEOTIDE SEQUENCE [LARGE SCALE GENOMIC DNA]</scope>
    <source>
        <strain evidence="19">JCM 9933</strain>
    </source>
</reference>
<keyword evidence="12 16" id="KW-0472">Membrane</keyword>
<evidence type="ECO:0000313" key="18">
    <source>
        <dbReference type="EMBL" id="GAA0596370.1"/>
    </source>
</evidence>